<dbReference type="InterPro" id="IPR008490">
    <property type="entry name" value="Transposase_InsH_N"/>
</dbReference>
<feature type="domain" description="Transposase InsH N-terminal" evidence="1">
    <location>
        <begin position="17"/>
        <end position="80"/>
    </location>
</feature>
<evidence type="ECO:0000259" key="1">
    <source>
        <dbReference type="Pfam" id="PF05598"/>
    </source>
</evidence>
<accession>A0A1G7U8T4</accession>
<dbReference type="AlphaFoldDB" id="A0A1G7U8T4"/>
<name>A0A1G7U8T4_9FLAO</name>
<sequence length="81" mass="9667">MQGKKTYQEKLFTRFLLSERVPEENFYRRLKSVLDLEDLYKLTKPYYGSSGQKSIDPVVFFKLCLVGYLENIISDRKLIEH</sequence>
<reference evidence="2 3" key="1">
    <citation type="submission" date="2016-10" db="EMBL/GenBank/DDBJ databases">
        <authorList>
            <person name="de Groot N.N."/>
        </authorList>
    </citation>
    <scope>NUCLEOTIDE SEQUENCE [LARGE SCALE GENOMIC DNA]</scope>
    <source>
        <strain evidence="2 3">DSM 19803</strain>
    </source>
</reference>
<organism evidence="2 3">
    <name type="scientific">Psychroflexus sediminis</name>
    <dbReference type="NCBI Taxonomy" id="470826"/>
    <lineage>
        <taxon>Bacteria</taxon>
        <taxon>Pseudomonadati</taxon>
        <taxon>Bacteroidota</taxon>
        <taxon>Flavobacteriia</taxon>
        <taxon>Flavobacteriales</taxon>
        <taxon>Flavobacteriaceae</taxon>
        <taxon>Psychroflexus</taxon>
    </lineage>
</organism>
<evidence type="ECO:0000313" key="3">
    <source>
        <dbReference type="Proteomes" id="UP000199296"/>
    </source>
</evidence>
<keyword evidence="3" id="KW-1185">Reference proteome</keyword>
<feature type="non-terminal residue" evidence="2">
    <location>
        <position position="81"/>
    </location>
</feature>
<gene>
    <name evidence="2" type="ORF">SAMN04488027_101296</name>
</gene>
<dbReference type="STRING" id="470826.SAMN04488027_101296"/>
<dbReference type="EMBL" id="FNCW01000001">
    <property type="protein sequence ID" value="SDG43180.1"/>
    <property type="molecule type" value="Genomic_DNA"/>
</dbReference>
<evidence type="ECO:0000313" key="2">
    <source>
        <dbReference type="EMBL" id="SDG43180.1"/>
    </source>
</evidence>
<dbReference type="Pfam" id="PF05598">
    <property type="entry name" value="DUF772"/>
    <property type="match status" value="1"/>
</dbReference>
<protein>
    <submittedName>
        <fullName evidence="2">Transposase domain</fullName>
    </submittedName>
</protein>
<dbReference type="Proteomes" id="UP000199296">
    <property type="component" value="Unassembled WGS sequence"/>
</dbReference>
<proteinExistence type="predicted"/>
<dbReference type="RefSeq" id="WP_176752662.1">
    <property type="nucleotide sequence ID" value="NZ_FNCW01000001.1"/>
</dbReference>